<proteinExistence type="inferred from homology"/>
<dbReference type="PANTHER" id="PTHR47235:SF1">
    <property type="entry name" value="BLR6548 PROTEIN"/>
    <property type="match status" value="1"/>
</dbReference>
<dbReference type="RefSeq" id="WP_187080668.1">
    <property type="nucleotide sequence ID" value="NZ_JACORU010000002.1"/>
</dbReference>
<sequence length="376" mass="39224">MKKFAGVARAALAAAALFGGTAVWAAQVVVGQVGPMSGLEASQGRAYAAGMQLYFDSVNKAGGVGGNTFKLVRRDDGGRPEDTVSITKAMIAEEKPTVLAGYFGSKNIADLVASGILAQEKIALVGYRTAEIRPETPYLYNVRAGLKDEIDKLTQHLATIGITKLALFYEDGPGAPALLTAADEAAKKAKASIAVKAPYPAGTARVTPAVDAVIKAAPQAVIMVSTGAAAAGFIEQYKAGGGTAQLFTHSGADIEQMAKRLSEEQMQGVAITQVTPSPYKVNTRLTKEFNELVTKAGNLDVPVSYSMIEGYIAAKVIAEAARRQGGKASREGMVAALDSIDNFDMGGYAVGFKPNQRNGSKFVELSIISGAGKIRQ</sequence>
<keyword evidence="2 3" id="KW-0732">Signal</keyword>
<dbReference type="InterPro" id="IPR028081">
    <property type="entry name" value="Leu-bd"/>
</dbReference>
<name>A0A923M790_9BURK</name>
<feature type="signal peptide" evidence="3">
    <location>
        <begin position="1"/>
        <end position="25"/>
    </location>
</feature>
<dbReference type="CDD" id="cd06326">
    <property type="entry name" value="PBP1_ABC_ligand_binding-like"/>
    <property type="match status" value="1"/>
</dbReference>
<evidence type="ECO:0000313" key="6">
    <source>
        <dbReference type="Proteomes" id="UP000596827"/>
    </source>
</evidence>
<dbReference type="PANTHER" id="PTHR47235">
    <property type="entry name" value="BLR6548 PROTEIN"/>
    <property type="match status" value="1"/>
</dbReference>
<organism evidence="5 6">
    <name type="scientific">Ramlibacter albus</name>
    <dbReference type="NCBI Taxonomy" id="2079448"/>
    <lineage>
        <taxon>Bacteria</taxon>
        <taxon>Pseudomonadati</taxon>
        <taxon>Pseudomonadota</taxon>
        <taxon>Betaproteobacteria</taxon>
        <taxon>Burkholderiales</taxon>
        <taxon>Comamonadaceae</taxon>
        <taxon>Ramlibacter</taxon>
    </lineage>
</organism>
<dbReference type="Gene3D" id="3.40.50.2300">
    <property type="match status" value="2"/>
</dbReference>
<evidence type="ECO:0000256" key="1">
    <source>
        <dbReference type="ARBA" id="ARBA00010062"/>
    </source>
</evidence>
<gene>
    <name evidence="5" type="ORF">H8R02_06995</name>
</gene>
<evidence type="ECO:0000259" key="4">
    <source>
        <dbReference type="Pfam" id="PF13458"/>
    </source>
</evidence>
<feature type="chain" id="PRO_5037403782" evidence="3">
    <location>
        <begin position="26"/>
        <end position="376"/>
    </location>
</feature>
<reference evidence="5" key="1">
    <citation type="submission" date="2020-08" db="EMBL/GenBank/DDBJ databases">
        <title>Ramlibacter sp. GTP1 16S ribosomal RNA gene genome sequencing and assembly.</title>
        <authorList>
            <person name="Kang M."/>
        </authorList>
    </citation>
    <scope>NUCLEOTIDE SEQUENCE</scope>
    <source>
        <strain evidence="5">GTP1</strain>
    </source>
</reference>
<dbReference type="SUPFAM" id="SSF53822">
    <property type="entry name" value="Periplasmic binding protein-like I"/>
    <property type="match status" value="1"/>
</dbReference>
<dbReference type="Pfam" id="PF13458">
    <property type="entry name" value="Peripla_BP_6"/>
    <property type="match status" value="1"/>
</dbReference>
<accession>A0A923M790</accession>
<dbReference type="InterPro" id="IPR028082">
    <property type="entry name" value="Peripla_BP_I"/>
</dbReference>
<comment type="caution">
    <text evidence="5">The sequence shown here is derived from an EMBL/GenBank/DDBJ whole genome shotgun (WGS) entry which is preliminary data.</text>
</comment>
<comment type="similarity">
    <text evidence="1">Belongs to the leucine-binding protein family.</text>
</comment>
<dbReference type="AlphaFoldDB" id="A0A923M790"/>
<dbReference type="Proteomes" id="UP000596827">
    <property type="component" value="Unassembled WGS sequence"/>
</dbReference>
<dbReference type="EMBL" id="JACORU010000002">
    <property type="protein sequence ID" value="MBC5764188.1"/>
    <property type="molecule type" value="Genomic_DNA"/>
</dbReference>
<keyword evidence="6" id="KW-1185">Reference proteome</keyword>
<evidence type="ECO:0000256" key="2">
    <source>
        <dbReference type="ARBA" id="ARBA00022729"/>
    </source>
</evidence>
<evidence type="ECO:0000256" key="3">
    <source>
        <dbReference type="SAM" id="SignalP"/>
    </source>
</evidence>
<evidence type="ECO:0000313" key="5">
    <source>
        <dbReference type="EMBL" id="MBC5764188.1"/>
    </source>
</evidence>
<feature type="domain" description="Leucine-binding protein" evidence="4">
    <location>
        <begin position="28"/>
        <end position="355"/>
    </location>
</feature>
<protein>
    <submittedName>
        <fullName evidence="5">ABC transporter substrate-binding protein</fullName>
    </submittedName>
</protein>